<dbReference type="GO" id="GO:0055085">
    <property type="term" value="P:transmembrane transport"/>
    <property type="evidence" value="ECO:0007669"/>
    <property type="project" value="InterPro"/>
</dbReference>
<feature type="transmembrane region" description="Helical" evidence="9">
    <location>
        <begin position="266"/>
        <end position="284"/>
    </location>
</feature>
<dbReference type="NCBIfam" id="TIGR04407">
    <property type="entry name" value="LptF_YjgP"/>
    <property type="match status" value="1"/>
</dbReference>
<evidence type="ECO:0000256" key="2">
    <source>
        <dbReference type="ARBA" id="ARBA00014213"/>
    </source>
</evidence>
<feature type="transmembrane region" description="Helical" evidence="9">
    <location>
        <begin position="52"/>
        <end position="76"/>
    </location>
</feature>
<dbReference type="GO" id="GO:0043190">
    <property type="term" value="C:ATP-binding cassette (ABC) transporter complex"/>
    <property type="evidence" value="ECO:0007669"/>
    <property type="project" value="InterPro"/>
</dbReference>
<evidence type="ECO:0000256" key="8">
    <source>
        <dbReference type="ARBA" id="ARBA00023136"/>
    </source>
</evidence>
<feature type="transmembrane region" description="Helical" evidence="9">
    <location>
        <begin position="296"/>
        <end position="313"/>
    </location>
</feature>
<dbReference type="InterPro" id="IPR030922">
    <property type="entry name" value="LptF"/>
</dbReference>
<dbReference type="PANTHER" id="PTHR33529">
    <property type="entry name" value="SLR0882 PROTEIN-RELATED"/>
    <property type="match status" value="1"/>
</dbReference>
<name>A0A5Q0MAZ5_VARPD</name>
<evidence type="ECO:0000256" key="3">
    <source>
        <dbReference type="ARBA" id="ARBA00022448"/>
    </source>
</evidence>
<dbReference type="AlphaFoldDB" id="A0A5Q0MAZ5"/>
<feature type="transmembrane region" description="Helical" evidence="9">
    <location>
        <begin position="12"/>
        <end position="32"/>
    </location>
</feature>
<dbReference type="InterPro" id="IPR005495">
    <property type="entry name" value="LptG/LptF_permease"/>
</dbReference>
<protein>
    <recommendedName>
        <fullName evidence="2">Lipopolysaccharide export system permease protein LptF</fullName>
    </recommendedName>
</protein>
<gene>
    <name evidence="10" type="primary">lptF</name>
    <name evidence="10" type="ORF">GFK26_23905</name>
</gene>
<dbReference type="PANTHER" id="PTHR33529:SF7">
    <property type="entry name" value="LIPOPOLYSACCHARIDE EXPORT SYSTEM PERMEASE PROTEIN LPTF"/>
    <property type="match status" value="1"/>
</dbReference>
<evidence type="ECO:0000256" key="4">
    <source>
        <dbReference type="ARBA" id="ARBA00022475"/>
    </source>
</evidence>
<keyword evidence="7 9" id="KW-1133">Transmembrane helix</keyword>
<feature type="transmembrane region" description="Helical" evidence="9">
    <location>
        <begin position="105"/>
        <end position="124"/>
    </location>
</feature>
<evidence type="ECO:0000313" key="10">
    <source>
        <dbReference type="EMBL" id="QFZ85592.1"/>
    </source>
</evidence>
<keyword evidence="5" id="KW-0997">Cell inner membrane</keyword>
<reference evidence="10 11" key="1">
    <citation type="submission" date="2019-10" db="EMBL/GenBank/DDBJ databases">
        <title>Complete genome sequence of Variovorax paradoxus 5C-2.</title>
        <authorList>
            <person name="Gogoleva N.E."/>
            <person name="Balkin A.S."/>
        </authorList>
    </citation>
    <scope>NUCLEOTIDE SEQUENCE [LARGE SCALE GENOMIC DNA]</scope>
    <source>
        <strain evidence="10 11">5C-2</strain>
    </source>
</reference>
<sequence>MLFHSSLRKELSRSFGATLVVLVTIVMTMMLIRTLGLASKGSVNPQEVFLVMAYTVLGYMPTILSLSLFIAIVGTLSRMYRDSEMVIWFSSGRGLADFVQPLFRFAWPVLLLIAAMALVGWPWANSQTIGMRQQYEQRSDIERVTPGEFRESSGRLRVFFIDKDTPDGATATNVFIWAVERGLQITTSARSGRIEDVGTQRYLMLSNGQRLERPLFTESGLKISEFKTYGTRAGGSAATTTDNTPTRARSTLSLLRDRSDANSGELGWRFGMLLAAINFVLLALTVSSVNPRVGRSGNLVFALFAFVVYYNLLNLGQSWVSSGRYGMGSFMLLLHGGVFVFATAWLTLRNNNWTRRSKAPRVIAGGLPTAPPSKIEPSA</sequence>
<organism evidence="10 11">
    <name type="scientific">Variovorax paradoxus</name>
    <dbReference type="NCBI Taxonomy" id="34073"/>
    <lineage>
        <taxon>Bacteria</taxon>
        <taxon>Pseudomonadati</taxon>
        <taxon>Pseudomonadota</taxon>
        <taxon>Betaproteobacteria</taxon>
        <taxon>Burkholderiales</taxon>
        <taxon>Comamonadaceae</taxon>
        <taxon>Variovorax</taxon>
    </lineage>
</organism>
<dbReference type="GO" id="GO:0015920">
    <property type="term" value="P:lipopolysaccharide transport"/>
    <property type="evidence" value="ECO:0007669"/>
    <property type="project" value="TreeGrafter"/>
</dbReference>
<evidence type="ECO:0000313" key="11">
    <source>
        <dbReference type="Proteomes" id="UP000326780"/>
    </source>
</evidence>
<feature type="transmembrane region" description="Helical" evidence="9">
    <location>
        <begin position="325"/>
        <end position="348"/>
    </location>
</feature>
<evidence type="ECO:0000256" key="5">
    <source>
        <dbReference type="ARBA" id="ARBA00022519"/>
    </source>
</evidence>
<proteinExistence type="predicted"/>
<dbReference type="RefSeq" id="WP_153284158.1">
    <property type="nucleotide sequence ID" value="NZ_CP045644.1"/>
</dbReference>
<evidence type="ECO:0000256" key="7">
    <source>
        <dbReference type="ARBA" id="ARBA00022989"/>
    </source>
</evidence>
<dbReference type="EMBL" id="CP045644">
    <property type="protein sequence ID" value="QFZ85592.1"/>
    <property type="molecule type" value="Genomic_DNA"/>
</dbReference>
<comment type="subcellular location">
    <subcellularLocation>
        <location evidence="1">Cell inner membrane</location>
        <topology evidence="1">Multi-pass membrane protein</topology>
    </subcellularLocation>
</comment>
<evidence type="ECO:0000256" key="1">
    <source>
        <dbReference type="ARBA" id="ARBA00004429"/>
    </source>
</evidence>
<keyword evidence="8 9" id="KW-0472">Membrane</keyword>
<keyword evidence="4" id="KW-1003">Cell membrane</keyword>
<accession>A0A5Q0MAZ5</accession>
<evidence type="ECO:0000256" key="6">
    <source>
        <dbReference type="ARBA" id="ARBA00022692"/>
    </source>
</evidence>
<dbReference type="Pfam" id="PF03739">
    <property type="entry name" value="LptF_LptG"/>
    <property type="match status" value="1"/>
</dbReference>
<dbReference type="Proteomes" id="UP000326780">
    <property type="component" value="Chromosome"/>
</dbReference>
<keyword evidence="3" id="KW-0813">Transport</keyword>
<keyword evidence="6 9" id="KW-0812">Transmembrane</keyword>
<evidence type="ECO:0000256" key="9">
    <source>
        <dbReference type="SAM" id="Phobius"/>
    </source>
</evidence>